<name>A0A5N5X636_9EURO</name>
<dbReference type="SUPFAM" id="SSF52540">
    <property type="entry name" value="P-loop containing nucleoside triphosphate hydrolases"/>
    <property type="match status" value="1"/>
</dbReference>
<dbReference type="Gene3D" id="3.40.50.300">
    <property type="entry name" value="P-loop containing nucleotide triphosphate hydrolases"/>
    <property type="match status" value="2"/>
</dbReference>
<organism evidence="1 2">
    <name type="scientific">Aspergillus leporis</name>
    <dbReference type="NCBI Taxonomy" id="41062"/>
    <lineage>
        <taxon>Eukaryota</taxon>
        <taxon>Fungi</taxon>
        <taxon>Dikarya</taxon>
        <taxon>Ascomycota</taxon>
        <taxon>Pezizomycotina</taxon>
        <taxon>Eurotiomycetes</taxon>
        <taxon>Eurotiomycetidae</taxon>
        <taxon>Eurotiales</taxon>
        <taxon>Aspergillaceae</taxon>
        <taxon>Aspergillus</taxon>
        <taxon>Aspergillus subgen. Circumdati</taxon>
    </lineage>
</organism>
<dbReference type="EMBL" id="ML732193">
    <property type="protein sequence ID" value="KAB8075547.1"/>
    <property type="molecule type" value="Genomic_DNA"/>
</dbReference>
<dbReference type="PANTHER" id="PTHR36978:SF8">
    <property type="entry name" value="NAD DEPENDENT EPIMERASE_DEHYDRATASE"/>
    <property type="match status" value="1"/>
</dbReference>
<reference evidence="1 2" key="1">
    <citation type="submission" date="2019-04" db="EMBL/GenBank/DDBJ databases">
        <title>Friends and foes A comparative genomics study of 23 Aspergillus species from section Flavi.</title>
        <authorList>
            <consortium name="DOE Joint Genome Institute"/>
            <person name="Kjaerbolling I."/>
            <person name="Vesth T."/>
            <person name="Frisvad J.C."/>
            <person name="Nybo J.L."/>
            <person name="Theobald S."/>
            <person name="Kildgaard S."/>
            <person name="Isbrandt T."/>
            <person name="Kuo A."/>
            <person name="Sato A."/>
            <person name="Lyhne E.K."/>
            <person name="Kogle M.E."/>
            <person name="Wiebenga A."/>
            <person name="Kun R.S."/>
            <person name="Lubbers R.J."/>
            <person name="Makela M.R."/>
            <person name="Barry K."/>
            <person name="Chovatia M."/>
            <person name="Clum A."/>
            <person name="Daum C."/>
            <person name="Haridas S."/>
            <person name="He G."/>
            <person name="LaButti K."/>
            <person name="Lipzen A."/>
            <person name="Mondo S."/>
            <person name="Riley R."/>
            <person name="Salamov A."/>
            <person name="Simmons B.A."/>
            <person name="Magnuson J.K."/>
            <person name="Henrissat B."/>
            <person name="Mortensen U.H."/>
            <person name="Larsen T.O."/>
            <person name="Devries R.P."/>
            <person name="Grigoriev I.V."/>
            <person name="Machida M."/>
            <person name="Baker S.E."/>
            <person name="Andersen M.R."/>
        </authorList>
    </citation>
    <scope>NUCLEOTIDE SEQUENCE [LARGE SCALE GENOMIC DNA]</scope>
    <source>
        <strain evidence="1 2">CBS 151.66</strain>
    </source>
</reference>
<evidence type="ECO:0000313" key="2">
    <source>
        <dbReference type="Proteomes" id="UP000326565"/>
    </source>
</evidence>
<evidence type="ECO:0008006" key="3">
    <source>
        <dbReference type="Google" id="ProtNLM"/>
    </source>
</evidence>
<dbReference type="Pfam" id="PF17784">
    <property type="entry name" value="Sulfotransfer_4"/>
    <property type="match status" value="2"/>
</dbReference>
<dbReference type="InterPro" id="IPR040632">
    <property type="entry name" value="Sulfotransfer_4"/>
</dbReference>
<sequence length="233" mass="26577">MEAIKKYIYSYPKPPPRVRNKPLHLICVGLSRSGTESLRVALQKLGYDTYHGWDSIMETMQHISKNGAYPDAKVILNRRRGLDAWHRSIMKTVIRGFVDQSFFWAWEVYYTNRYPGLFRGPCGGNVRAAIERNGKWLYREHSNMIHGLVPKERLLEWGVEDGWGPLCKGGVDKKVNPQTLAAIRKFLNTMTSVGVVATSIMLGVKEEGIPWESIGGVSRHSYLLNELSRLEEV</sequence>
<keyword evidence="2" id="KW-1185">Reference proteome</keyword>
<dbReference type="PANTHER" id="PTHR36978">
    <property type="entry name" value="P-LOOP CONTAINING NUCLEOTIDE TRIPHOSPHATE HYDROLASE"/>
    <property type="match status" value="1"/>
</dbReference>
<dbReference type="Proteomes" id="UP000326565">
    <property type="component" value="Unassembled WGS sequence"/>
</dbReference>
<dbReference type="AlphaFoldDB" id="A0A5N5X636"/>
<accession>A0A5N5X636</accession>
<dbReference type="InterPro" id="IPR027417">
    <property type="entry name" value="P-loop_NTPase"/>
</dbReference>
<gene>
    <name evidence="1" type="ORF">BDV29DRAFT_190161</name>
</gene>
<dbReference type="OrthoDB" id="408152at2759"/>
<evidence type="ECO:0000313" key="1">
    <source>
        <dbReference type="EMBL" id="KAB8075547.1"/>
    </source>
</evidence>
<protein>
    <recommendedName>
        <fullName evidence="3">P-loop containing nucleoside triphosphate hydrolase protein</fullName>
    </recommendedName>
</protein>
<proteinExistence type="predicted"/>